<dbReference type="NCBIfam" id="NF033517">
    <property type="entry name" value="transpos_IS66"/>
    <property type="match status" value="1"/>
</dbReference>
<evidence type="ECO:0000259" key="1">
    <source>
        <dbReference type="Pfam" id="PF03050"/>
    </source>
</evidence>
<dbReference type="Proteomes" id="UP000664417">
    <property type="component" value="Unassembled WGS sequence"/>
</dbReference>
<evidence type="ECO:0000313" key="2">
    <source>
        <dbReference type="EMBL" id="MBO1323534.1"/>
    </source>
</evidence>
<protein>
    <submittedName>
        <fullName evidence="2">IS66 family transposase</fullName>
    </submittedName>
</protein>
<organism evidence="2 3">
    <name type="scientific">Acanthopleuribacter pedis</name>
    <dbReference type="NCBI Taxonomy" id="442870"/>
    <lineage>
        <taxon>Bacteria</taxon>
        <taxon>Pseudomonadati</taxon>
        <taxon>Acidobacteriota</taxon>
        <taxon>Holophagae</taxon>
        <taxon>Acanthopleuribacterales</taxon>
        <taxon>Acanthopleuribacteraceae</taxon>
        <taxon>Acanthopleuribacter</taxon>
    </lineage>
</organism>
<dbReference type="PANTHER" id="PTHR33678">
    <property type="entry name" value="BLL1576 PROTEIN"/>
    <property type="match status" value="1"/>
</dbReference>
<dbReference type="EMBL" id="JAFREP010000100">
    <property type="protein sequence ID" value="MBO1323534.1"/>
    <property type="molecule type" value="Genomic_DNA"/>
</dbReference>
<feature type="non-terminal residue" evidence="2">
    <location>
        <position position="1"/>
    </location>
</feature>
<reference evidence="2" key="1">
    <citation type="submission" date="2021-03" db="EMBL/GenBank/DDBJ databases">
        <authorList>
            <person name="Wang G."/>
        </authorList>
    </citation>
    <scope>NUCLEOTIDE SEQUENCE</scope>
    <source>
        <strain evidence="2">KCTC 12899</strain>
    </source>
</reference>
<dbReference type="InterPro" id="IPR052344">
    <property type="entry name" value="Transposase-related"/>
</dbReference>
<proteinExistence type="predicted"/>
<dbReference type="Pfam" id="PF03050">
    <property type="entry name" value="DDE_Tnp_IS66"/>
    <property type="match status" value="1"/>
</dbReference>
<sequence length="266" mass="30667">IRWKYRAKKCGCRVTAPGPTTLVDGGQYGVNLAVELVVRKFQDQLPWERQVKALQRDGLRMAGSTMWNQTRHVANLLEDVYEALRRDIELGFHRHADETRWRVLEGVENQQQFAWLFRNENHAYFTIEDTRSGKVPLRVMGDAAGALVADDYGGYNALVAKNELLRIQCWSHTRRYFTDIQHLEPDIKTYLDLVAKLYLKDREFKAGPVQTPAHRRALCGPVIEEIDAWRKRQRCLPKSPMGKALGYMNDNWAGLTAFLDDPDLPL</sequence>
<dbReference type="InterPro" id="IPR004291">
    <property type="entry name" value="Transposase_IS66_central"/>
</dbReference>
<feature type="non-terminal residue" evidence="2">
    <location>
        <position position="266"/>
    </location>
</feature>
<keyword evidence="3" id="KW-1185">Reference proteome</keyword>
<name>A0A8J7U7Z6_9BACT</name>
<evidence type="ECO:0000313" key="3">
    <source>
        <dbReference type="Proteomes" id="UP000664417"/>
    </source>
</evidence>
<gene>
    <name evidence="2" type="ORF">J3U88_34030</name>
</gene>
<dbReference type="PANTHER" id="PTHR33678:SF2">
    <property type="match status" value="1"/>
</dbReference>
<dbReference type="AlphaFoldDB" id="A0A8J7U7Z6"/>
<comment type="caution">
    <text evidence="2">The sequence shown here is derived from an EMBL/GenBank/DDBJ whole genome shotgun (WGS) entry which is preliminary data.</text>
</comment>
<feature type="domain" description="Transposase IS66 central" evidence="1">
    <location>
        <begin position="26"/>
        <end position="265"/>
    </location>
</feature>
<accession>A0A8J7U7Z6</accession>